<dbReference type="SUPFAM" id="SSF51230">
    <property type="entry name" value="Single hybrid motif"/>
    <property type="match status" value="1"/>
</dbReference>
<gene>
    <name evidence="3 5" type="primary">gcvH</name>
    <name evidence="5" type="ORF">NQX30_03900</name>
</gene>
<organism evidence="5 6">
    <name type="scientific">Candidatus Doriopsillibacter californiensis</name>
    <dbReference type="NCBI Taxonomy" id="2970740"/>
    <lineage>
        <taxon>Bacteria</taxon>
        <taxon>Pseudomonadati</taxon>
        <taxon>Pseudomonadota</taxon>
        <taxon>Gammaproteobacteria</taxon>
        <taxon>Candidatus Tethybacterales</taxon>
        <taxon>Candidatus Persebacteraceae</taxon>
        <taxon>Candidatus Doriopsillibacter</taxon>
    </lineage>
</organism>
<dbReference type="InterPro" id="IPR000089">
    <property type="entry name" value="Biotin_lipoyl"/>
</dbReference>
<dbReference type="NCBIfam" id="TIGR00527">
    <property type="entry name" value="gcvH"/>
    <property type="match status" value="1"/>
</dbReference>
<dbReference type="InterPro" id="IPR003016">
    <property type="entry name" value="2-oxoA_DH_lipoyl-BS"/>
</dbReference>
<evidence type="ECO:0000313" key="5">
    <source>
        <dbReference type="EMBL" id="MDM5147513.1"/>
    </source>
</evidence>
<evidence type="ECO:0000256" key="2">
    <source>
        <dbReference type="ARBA" id="ARBA00022823"/>
    </source>
</evidence>
<feature type="modified residue" description="N6-lipoyllysine" evidence="3">
    <location>
        <position position="60"/>
    </location>
</feature>
<name>A0ABT7QLX3_9GAMM</name>
<evidence type="ECO:0000256" key="3">
    <source>
        <dbReference type="HAMAP-Rule" id="MF_00272"/>
    </source>
</evidence>
<proteinExistence type="inferred from homology"/>
<sequence>MSKQYTQEHEWIEDVGNGRFRVGITDFAQEQLGDVVSVELPEVGQYVAQKEECAVIESVKAASDIYAPISGEVAAVNETLIDNPGLVNESPEDGGWLWEMTTDAAAEELMDATAYAAFVEEA</sequence>
<dbReference type="InterPro" id="IPR017453">
    <property type="entry name" value="GCV_H_sub"/>
</dbReference>
<evidence type="ECO:0000259" key="4">
    <source>
        <dbReference type="PROSITE" id="PS50968"/>
    </source>
</evidence>
<comment type="cofactor">
    <cofactor evidence="3">
        <name>(R)-lipoate</name>
        <dbReference type="ChEBI" id="CHEBI:83088"/>
    </cofactor>
    <text evidence="3">Binds 1 lipoyl cofactor covalently.</text>
</comment>
<dbReference type="PANTHER" id="PTHR11715:SF3">
    <property type="entry name" value="GLYCINE CLEAVAGE SYSTEM H PROTEIN-RELATED"/>
    <property type="match status" value="1"/>
</dbReference>
<dbReference type="Gene3D" id="2.40.50.100">
    <property type="match status" value="1"/>
</dbReference>
<comment type="subunit">
    <text evidence="3">The glycine cleavage system is composed of four proteins: P, T, L and H.</text>
</comment>
<comment type="caution">
    <text evidence="5">The sequence shown here is derived from an EMBL/GenBank/DDBJ whole genome shotgun (WGS) entry which is preliminary data.</text>
</comment>
<keyword evidence="6" id="KW-1185">Reference proteome</keyword>
<evidence type="ECO:0000256" key="1">
    <source>
        <dbReference type="ARBA" id="ARBA00009249"/>
    </source>
</evidence>
<dbReference type="PROSITE" id="PS50968">
    <property type="entry name" value="BIOTINYL_LIPOYL"/>
    <property type="match status" value="1"/>
</dbReference>
<dbReference type="InterPro" id="IPR002930">
    <property type="entry name" value="GCV_H"/>
</dbReference>
<dbReference type="PROSITE" id="PS00189">
    <property type="entry name" value="LIPOYL"/>
    <property type="match status" value="1"/>
</dbReference>
<comment type="function">
    <text evidence="3">The glycine cleavage system catalyzes the degradation of glycine. The H protein shuttles the methylamine group of glycine from the P protein to the T protein.</text>
</comment>
<dbReference type="Proteomes" id="UP001168167">
    <property type="component" value="Unassembled WGS sequence"/>
</dbReference>
<dbReference type="PANTHER" id="PTHR11715">
    <property type="entry name" value="GLYCINE CLEAVAGE SYSTEM H PROTEIN"/>
    <property type="match status" value="1"/>
</dbReference>
<dbReference type="EMBL" id="JANQAO010000002">
    <property type="protein sequence ID" value="MDM5147513.1"/>
    <property type="molecule type" value="Genomic_DNA"/>
</dbReference>
<dbReference type="InterPro" id="IPR033753">
    <property type="entry name" value="GCV_H/Fam206"/>
</dbReference>
<reference evidence="5" key="2">
    <citation type="journal article" date="2023" name="Microbiome">
        <title>Synthase-selected sorting approach identifies a beta-lactone synthase in a nudibranch symbiotic bacterium.</title>
        <authorList>
            <person name="Dzunkova M."/>
            <person name="La Clair J.J."/>
            <person name="Tyml T."/>
            <person name="Doud D."/>
            <person name="Schulz F."/>
            <person name="Piquer-Esteban S."/>
            <person name="Porcel Sanchis D."/>
            <person name="Osborn A."/>
            <person name="Robinson D."/>
            <person name="Louie K.B."/>
            <person name="Bowen B.P."/>
            <person name="Bowers R.M."/>
            <person name="Lee J."/>
            <person name="Arnau V."/>
            <person name="Diaz-Villanueva W."/>
            <person name="Stepanauskas R."/>
            <person name="Gosliner T."/>
            <person name="Date S.V."/>
            <person name="Northen T.R."/>
            <person name="Cheng J.F."/>
            <person name="Burkart M.D."/>
            <person name="Woyke T."/>
        </authorList>
    </citation>
    <scope>NUCLEOTIDE SEQUENCE</scope>
    <source>
        <strain evidence="5">Df01</strain>
    </source>
</reference>
<evidence type="ECO:0000313" key="6">
    <source>
        <dbReference type="Proteomes" id="UP001168167"/>
    </source>
</evidence>
<protein>
    <recommendedName>
        <fullName evidence="3">Glycine cleavage system H protein</fullName>
    </recommendedName>
</protein>
<reference evidence="5" key="1">
    <citation type="submission" date="2022-08" db="EMBL/GenBank/DDBJ databases">
        <authorList>
            <person name="Dzunkova M."/>
            <person name="La Clair J."/>
            <person name="Tyml T."/>
            <person name="Doud D."/>
            <person name="Schulz F."/>
            <person name="Piquer S."/>
            <person name="Porcel Sanchis D."/>
            <person name="Osborn A."/>
            <person name="Robinson D."/>
            <person name="Louie K.B."/>
            <person name="Bowen B.P."/>
            <person name="Bowers R."/>
            <person name="Lee J."/>
            <person name="Arnau Llombart V."/>
            <person name="Diaz Villanueva W."/>
            <person name="Gosliner T."/>
            <person name="Northen T."/>
            <person name="Cheng J.-F."/>
            <person name="Burkart M.D."/>
            <person name="Woyke T."/>
        </authorList>
    </citation>
    <scope>NUCLEOTIDE SEQUENCE</scope>
    <source>
        <strain evidence="5">Df01</strain>
    </source>
</reference>
<dbReference type="HAMAP" id="MF_00272">
    <property type="entry name" value="GcvH"/>
    <property type="match status" value="1"/>
</dbReference>
<comment type="similarity">
    <text evidence="1 3">Belongs to the GcvH family.</text>
</comment>
<dbReference type="CDD" id="cd06848">
    <property type="entry name" value="GCS_H"/>
    <property type="match status" value="1"/>
</dbReference>
<dbReference type="InterPro" id="IPR011053">
    <property type="entry name" value="Single_hybrid_motif"/>
</dbReference>
<keyword evidence="2 3" id="KW-0450">Lipoyl</keyword>
<accession>A0ABT7QLX3</accession>
<feature type="domain" description="Lipoyl-binding" evidence="4">
    <location>
        <begin position="19"/>
        <end position="101"/>
    </location>
</feature>
<dbReference type="NCBIfam" id="NF002270">
    <property type="entry name" value="PRK01202.1"/>
    <property type="match status" value="1"/>
</dbReference>
<dbReference type="Pfam" id="PF01597">
    <property type="entry name" value="GCV_H"/>
    <property type="match status" value="1"/>
</dbReference>